<feature type="transmembrane region" description="Helical" evidence="10">
    <location>
        <begin position="87"/>
        <end position="111"/>
    </location>
</feature>
<keyword evidence="5 10" id="KW-0812">Transmembrane</keyword>
<comment type="subcellular location">
    <subcellularLocation>
        <location evidence="1 10">Cell membrane</location>
        <topology evidence="1 10">Multi-pass membrane protein</topology>
    </subcellularLocation>
</comment>
<reference evidence="11 12" key="1">
    <citation type="submission" date="2021-04" db="EMBL/GenBank/DDBJ databases">
        <title>Draft genome sequence of Paenibacillus cisolokensis, LC2-13A.</title>
        <authorList>
            <person name="Uke A."/>
            <person name="Chhe C."/>
            <person name="Baramee S."/>
            <person name="Kosugi A."/>
        </authorList>
    </citation>
    <scope>NUCLEOTIDE SEQUENCE [LARGE SCALE GENOMIC DNA]</scope>
    <source>
        <strain evidence="11 12">LC2-13A</strain>
    </source>
</reference>
<dbReference type="SUPFAM" id="SSF81330">
    <property type="entry name" value="Gated mechanosensitive channel"/>
    <property type="match status" value="1"/>
</dbReference>
<dbReference type="PROSITE" id="PS01327">
    <property type="entry name" value="MSCL"/>
    <property type="match status" value="1"/>
</dbReference>
<gene>
    <name evidence="10 11" type="primary">mscL</name>
    <name evidence="11" type="ORF">PACILC2_01400</name>
</gene>
<proteinExistence type="inferred from homology"/>
<sequence length="169" mass="17876">MKTWVKEFMEFAVRGNVLDLAVGVIIGAAFGKIVTSAVNDLIMPPIGKLLGGVNFSDLFINLDPDMKTATGEKIVSLAQAQQAGAAVIAYGNFINAVIDFLIVAFCVFLVVKGANALRRQKEEPAPAEEPKEKECPYCLSVIPIKATRCGHCTSVLGDPAGEGHGASRA</sequence>
<evidence type="ECO:0000256" key="8">
    <source>
        <dbReference type="ARBA" id="ARBA00023136"/>
    </source>
</evidence>
<evidence type="ECO:0000256" key="7">
    <source>
        <dbReference type="ARBA" id="ARBA00023065"/>
    </source>
</evidence>
<dbReference type="RefSeq" id="WP_213526789.1">
    <property type="nucleotide sequence ID" value="NZ_BOVJ01000005.1"/>
</dbReference>
<evidence type="ECO:0000256" key="4">
    <source>
        <dbReference type="ARBA" id="ARBA00022475"/>
    </source>
</evidence>
<comment type="caution">
    <text evidence="11">The sequence shown here is derived from an EMBL/GenBank/DDBJ whole genome shotgun (WGS) entry which is preliminary data.</text>
</comment>
<keyword evidence="3 10" id="KW-0813">Transport</keyword>
<dbReference type="PANTHER" id="PTHR30266">
    <property type="entry name" value="MECHANOSENSITIVE CHANNEL MSCL"/>
    <property type="match status" value="1"/>
</dbReference>
<evidence type="ECO:0000313" key="12">
    <source>
        <dbReference type="Proteomes" id="UP000680304"/>
    </source>
</evidence>
<accession>A0ABQ4N082</accession>
<evidence type="ECO:0000256" key="2">
    <source>
        <dbReference type="ARBA" id="ARBA00007254"/>
    </source>
</evidence>
<comment type="similarity">
    <text evidence="2 10">Belongs to the MscL family.</text>
</comment>
<dbReference type="InterPro" id="IPR036019">
    <property type="entry name" value="MscL_channel"/>
</dbReference>
<dbReference type="PRINTS" id="PR01264">
    <property type="entry name" value="MECHCHANNEL"/>
</dbReference>
<dbReference type="Proteomes" id="UP000680304">
    <property type="component" value="Unassembled WGS sequence"/>
</dbReference>
<dbReference type="Gene3D" id="1.10.1200.120">
    <property type="entry name" value="Large-conductance mechanosensitive channel, MscL, domain 1"/>
    <property type="match status" value="1"/>
</dbReference>
<keyword evidence="8 10" id="KW-0472">Membrane</keyword>
<dbReference type="InterPro" id="IPR037673">
    <property type="entry name" value="MSC/AndL"/>
</dbReference>
<evidence type="ECO:0000256" key="3">
    <source>
        <dbReference type="ARBA" id="ARBA00022448"/>
    </source>
</evidence>
<feature type="transmembrane region" description="Helical" evidence="10">
    <location>
        <begin position="12"/>
        <end position="34"/>
    </location>
</feature>
<keyword evidence="4 10" id="KW-1003">Cell membrane</keyword>
<dbReference type="PANTHER" id="PTHR30266:SF2">
    <property type="entry name" value="LARGE-CONDUCTANCE MECHANOSENSITIVE CHANNEL"/>
    <property type="match status" value="1"/>
</dbReference>
<comment type="function">
    <text evidence="10">Channel that opens in response to stretch forces in the membrane lipid bilayer. May participate in the regulation of osmotic pressure changes within the cell.</text>
</comment>
<dbReference type="NCBIfam" id="NF010557">
    <property type="entry name" value="PRK13952.1"/>
    <property type="match status" value="1"/>
</dbReference>
<dbReference type="NCBIfam" id="NF001843">
    <property type="entry name" value="PRK00567.1-4"/>
    <property type="match status" value="1"/>
</dbReference>
<dbReference type="EMBL" id="BOVJ01000005">
    <property type="protein sequence ID" value="GIQ61572.1"/>
    <property type="molecule type" value="Genomic_DNA"/>
</dbReference>
<evidence type="ECO:0000313" key="11">
    <source>
        <dbReference type="EMBL" id="GIQ61572.1"/>
    </source>
</evidence>
<dbReference type="Pfam" id="PF01741">
    <property type="entry name" value="MscL"/>
    <property type="match status" value="1"/>
</dbReference>
<name>A0ABQ4N082_9BACL</name>
<evidence type="ECO:0000256" key="6">
    <source>
        <dbReference type="ARBA" id="ARBA00022989"/>
    </source>
</evidence>
<keyword evidence="6 10" id="KW-1133">Transmembrane helix</keyword>
<evidence type="ECO:0000256" key="1">
    <source>
        <dbReference type="ARBA" id="ARBA00004651"/>
    </source>
</evidence>
<dbReference type="HAMAP" id="MF_00115">
    <property type="entry name" value="MscL"/>
    <property type="match status" value="1"/>
</dbReference>
<keyword evidence="12" id="KW-1185">Reference proteome</keyword>
<organism evidence="11 12">
    <name type="scientific">Paenibacillus cisolokensis</name>
    <dbReference type="NCBI Taxonomy" id="1658519"/>
    <lineage>
        <taxon>Bacteria</taxon>
        <taxon>Bacillati</taxon>
        <taxon>Bacillota</taxon>
        <taxon>Bacilli</taxon>
        <taxon>Bacillales</taxon>
        <taxon>Paenibacillaceae</taxon>
        <taxon>Paenibacillus</taxon>
    </lineage>
</organism>
<evidence type="ECO:0000256" key="10">
    <source>
        <dbReference type="HAMAP-Rule" id="MF_00115"/>
    </source>
</evidence>
<comment type="subunit">
    <text evidence="10">Homopentamer.</text>
</comment>
<dbReference type="InterPro" id="IPR019823">
    <property type="entry name" value="Mechanosensitive_channel_CS"/>
</dbReference>
<keyword evidence="7 10" id="KW-0406">Ion transport</keyword>
<dbReference type="InterPro" id="IPR001185">
    <property type="entry name" value="MS_channel"/>
</dbReference>
<dbReference type="NCBIfam" id="TIGR00220">
    <property type="entry name" value="mscL"/>
    <property type="match status" value="1"/>
</dbReference>
<keyword evidence="9 10" id="KW-0407">Ion channel</keyword>
<evidence type="ECO:0000256" key="9">
    <source>
        <dbReference type="ARBA" id="ARBA00023303"/>
    </source>
</evidence>
<protein>
    <recommendedName>
        <fullName evidence="10">Large-conductance mechanosensitive channel</fullName>
    </recommendedName>
</protein>
<evidence type="ECO:0000256" key="5">
    <source>
        <dbReference type="ARBA" id="ARBA00022692"/>
    </source>
</evidence>